<dbReference type="InterPro" id="IPR008030">
    <property type="entry name" value="NmrA-like"/>
</dbReference>
<dbReference type="EMBL" id="LXJU01000007">
    <property type="protein sequence ID" value="OGE53997.1"/>
    <property type="molecule type" value="Genomic_DNA"/>
</dbReference>
<dbReference type="SUPFAM" id="SSF51735">
    <property type="entry name" value="NAD(P)-binding Rossmann-fold domains"/>
    <property type="match status" value="1"/>
</dbReference>
<dbReference type="PANTHER" id="PTHR48079:SF8">
    <property type="entry name" value="NAD(P)-BINDING DOMAIN-CONTAINING PROTEIN"/>
    <property type="match status" value="1"/>
</dbReference>
<dbReference type="AlphaFoldDB" id="A0A1F5LLJ7"/>
<feature type="domain" description="NmrA-like" evidence="1">
    <location>
        <begin position="3"/>
        <end position="89"/>
    </location>
</feature>
<dbReference type="OrthoDB" id="2130169at2759"/>
<dbReference type="GO" id="GO:0005737">
    <property type="term" value="C:cytoplasm"/>
    <property type="evidence" value="ECO:0007669"/>
    <property type="project" value="TreeGrafter"/>
</dbReference>
<reference evidence="2 3" key="1">
    <citation type="journal article" date="2016" name="Sci. Rep.">
        <title>Penicillium arizonense, a new, genome sequenced fungal species, reveals a high chemical diversity in secreted metabolites.</title>
        <authorList>
            <person name="Grijseels S."/>
            <person name="Nielsen J.C."/>
            <person name="Randelovic M."/>
            <person name="Nielsen J."/>
            <person name="Nielsen K.F."/>
            <person name="Workman M."/>
            <person name="Frisvad J.C."/>
        </authorList>
    </citation>
    <scope>NUCLEOTIDE SEQUENCE [LARGE SCALE GENOMIC DNA]</scope>
    <source>
        <strain evidence="2 3">CBS 141311</strain>
    </source>
</reference>
<dbReference type="Gene3D" id="3.40.50.720">
    <property type="entry name" value="NAD(P)-binding Rossmann-like Domain"/>
    <property type="match status" value="2"/>
</dbReference>
<evidence type="ECO:0000313" key="2">
    <source>
        <dbReference type="EMBL" id="OGE53997.1"/>
    </source>
</evidence>
<dbReference type="InterPro" id="IPR036291">
    <property type="entry name" value="NAD(P)-bd_dom_sf"/>
</dbReference>
<dbReference type="GO" id="GO:0004029">
    <property type="term" value="F:aldehyde dehydrogenase (NAD+) activity"/>
    <property type="evidence" value="ECO:0007669"/>
    <property type="project" value="TreeGrafter"/>
</dbReference>
<organism evidence="2 3">
    <name type="scientific">Penicillium arizonense</name>
    <dbReference type="NCBI Taxonomy" id="1835702"/>
    <lineage>
        <taxon>Eukaryota</taxon>
        <taxon>Fungi</taxon>
        <taxon>Dikarya</taxon>
        <taxon>Ascomycota</taxon>
        <taxon>Pezizomycotina</taxon>
        <taxon>Eurotiomycetes</taxon>
        <taxon>Eurotiomycetidae</taxon>
        <taxon>Eurotiales</taxon>
        <taxon>Aspergillaceae</taxon>
        <taxon>Penicillium</taxon>
    </lineage>
</organism>
<proteinExistence type="predicted"/>
<accession>A0A1F5LLJ7</accession>
<evidence type="ECO:0000313" key="3">
    <source>
        <dbReference type="Proteomes" id="UP000177622"/>
    </source>
</evidence>
<dbReference type="GeneID" id="34575548"/>
<dbReference type="InterPro" id="IPR051783">
    <property type="entry name" value="NAD(P)-dependent_oxidoreduct"/>
</dbReference>
<dbReference type="STRING" id="1835702.A0A1F5LLJ7"/>
<dbReference type="PANTHER" id="PTHR48079">
    <property type="entry name" value="PROTEIN YEEZ"/>
    <property type="match status" value="1"/>
</dbReference>
<evidence type="ECO:0000259" key="1">
    <source>
        <dbReference type="Pfam" id="PF05368"/>
    </source>
</evidence>
<protein>
    <recommendedName>
        <fullName evidence="1">NmrA-like domain-containing protein</fullName>
    </recommendedName>
</protein>
<gene>
    <name evidence="2" type="ORF">PENARI_c007G02863</name>
</gene>
<dbReference type="Pfam" id="PF05368">
    <property type="entry name" value="NmrA"/>
    <property type="match status" value="1"/>
</dbReference>
<name>A0A1F5LLJ7_PENAI</name>
<dbReference type="Proteomes" id="UP000177622">
    <property type="component" value="Unassembled WGS sequence"/>
</dbReference>
<comment type="caution">
    <text evidence="2">The sequence shown here is derived from an EMBL/GenBank/DDBJ whole genome shotgun (WGS) entry which is preliminary data.</text>
</comment>
<sequence>MTKIFLTGATGYVGGQVLHALQQSNTKYDISVLVRDAEKASKVSAAYRQVCIVLADLDNSKVIEDEARKANVVIHAANNKHMESVKAIAKGLAGRQDAYYIQITGASVLACPEIDNYSYGEPSDQIFDDLDNAEALRDFIRAYRHRRPVENYILDLGSDGPKTAIIFPPIIYGAGQGPVNQRSIQIPSLSRAALQQRVGLYLGRGLSRWGTIHIFDLGKLFADLVQTAANATEGPFWNDNGLYFAENGIESFKDVASVIAKEAHSLGYLDSADSVRSMTLEEANNVIPHGAVVLGTNGQGTASRARKLLGWRPAGEDFQKGVRNTIIAEAAQL</sequence>
<keyword evidence="3" id="KW-1185">Reference proteome</keyword>
<dbReference type="RefSeq" id="XP_022489434.1">
    <property type="nucleotide sequence ID" value="XM_022630814.1"/>
</dbReference>